<evidence type="ECO:0000313" key="2">
    <source>
        <dbReference type="EMBL" id="UQN15676.1"/>
    </source>
</evidence>
<dbReference type="Pfam" id="PF13649">
    <property type="entry name" value="Methyltransf_25"/>
    <property type="match status" value="1"/>
</dbReference>
<dbReference type="PANTHER" id="PTHR42912:SF80">
    <property type="entry name" value="METHYLTRANSFERASE DOMAIN-CONTAINING PROTEIN"/>
    <property type="match status" value="1"/>
</dbReference>
<dbReference type="InterPro" id="IPR041698">
    <property type="entry name" value="Methyltransf_25"/>
</dbReference>
<accession>A0ABY4MZ11</accession>
<dbReference type="InterPro" id="IPR050508">
    <property type="entry name" value="Methyltransf_Superfamily"/>
</dbReference>
<dbReference type="Gene3D" id="3.40.50.150">
    <property type="entry name" value="Vaccinia Virus protein VP39"/>
    <property type="match status" value="1"/>
</dbReference>
<keyword evidence="2" id="KW-0808">Transferase</keyword>
<dbReference type="PANTHER" id="PTHR42912">
    <property type="entry name" value="METHYLTRANSFERASE"/>
    <property type="match status" value="1"/>
</dbReference>
<proteinExistence type="predicted"/>
<dbReference type="InterPro" id="IPR029063">
    <property type="entry name" value="SAM-dependent_MTases_sf"/>
</dbReference>
<organism evidence="2">
    <name type="scientific">Gulosibacter sediminis</name>
    <dbReference type="NCBI Taxonomy" id="1729695"/>
    <lineage>
        <taxon>Bacteria</taxon>
        <taxon>Bacillati</taxon>
        <taxon>Actinomycetota</taxon>
        <taxon>Actinomycetes</taxon>
        <taxon>Micrococcales</taxon>
        <taxon>Microbacteriaceae</taxon>
        <taxon>Gulosibacter</taxon>
    </lineage>
</organism>
<feature type="domain" description="Methyltransferase" evidence="1">
    <location>
        <begin position="54"/>
        <end position="150"/>
    </location>
</feature>
<dbReference type="CDD" id="cd02440">
    <property type="entry name" value="AdoMet_MTases"/>
    <property type="match status" value="1"/>
</dbReference>
<dbReference type="SUPFAM" id="SSF53335">
    <property type="entry name" value="S-adenosyl-L-methionine-dependent methyltransferases"/>
    <property type="match status" value="1"/>
</dbReference>
<protein>
    <submittedName>
        <fullName evidence="2">Class I SAM-dependent methyltransferase</fullName>
    </submittedName>
</protein>
<keyword evidence="2" id="KW-0489">Methyltransferase</keyword>
<reference evidence="2" key="1">
    <citation type="submission" date="2022-05" db="EMBL/GenBank/DDBJ databases">
        <title>Complete genome sequence of toluene-degrading Gulosibacter sediminis strain ACHW.36C.</title>
        <authorList>
            <person name="Wai A.C."/>
            <person name="Lai G.K."/>
            <person name="Griffin S.D."/>
            <person name="Leung F.C."/>
        </authorList>
    </citation>
    <scope>NUCLEOTIDE SEQUENCE [LARGE SCALE GENOMIC DNA]</scope>
    <source>
        <strain evidence="2">ACHW.36C</strain>
    </source>
</reference>
<dbReference type="GO" id="GO:0008168">
    <property type="term" value="F:methyltransferase activity"/>
    <property type="evidence" value="ECO:0007669"/>
    <property type="project" value="UniProtKB-KW"/>
</dbReference>
<evidence type="ECO:0000259" key="1">
    <source>
        <dbReference type="Pfam" id="PF13649"/>
    </source>
</evidence>
<gene>
    <name evidence="2" type="ORF">M3M28_04280</name>
</gene>
<sequence length="210" mass="23290">MPAPQENVWLAAVRANPDHARNYAERWRSFADAGRDIYGEARLIDAMAERHSRILDAGCGTGRIGGWLAERGHEVVGVDLDEYLISVARTDYPQARWEVGNLATFAVDDEFGDLQEFDLIVSAGNVMTFLSEAERKPALERLRGHLAPNGRLVVGFGAGRGYDFVDFTADAFESGLVLEQHYSTWQLHAPAEDFLVAVLTRTPDAPEQDE</sequence>
<dbReference type="EMBL" id="CP097160">
    <property type="protein sequence ID" value="UQN15676.1"/>
    <property type="molecule type" value="Genomic_DNA"/>
</dbReference>
<name>A0ABY4MZ11_9MICO</name>
<dbReference type="GO" id="GO:0032259">
    <property type="term" value="P:methylation"/>
    <property type="evidence" value="ECO:0007669"/>
    <property type="project" value="UniProtKB-KW"/>
</dbReference>